<proteinExistence type="predicted"/>
<keyword evidence="2" id="KW-1185">Reference proteome</keyword>
<name>A0ABD2X6M5_9HYME</name>
<dbReference type="Proteomes" id="UP001627154">
    <property type="component" value="Unassembled WGS sequence"/>
</dbReference>
<gene>
    <name evidence="1" type="ORF">TKK_005947</name>
</gene>
<evidence type="ECO:0000313" key="2">
    <source>
        <dbReference type="Proteomes" id="UP001627154"/>
    </source>
</evidence>
<protein>
    <submittedName>
        <fullName evidence="1">Uncharacterized protein</fullName>
    </submittedName>
</protein>
<evidence type="ECO:0000313" key="1">
    <source>
        <dbReference type="EMBL" id="KAL3400804.1"/>
    </source>
</evidence>
<organism evidence="1 2">
    <name type="scientific">Trichogramma kaykai</name>
    <dbReference type="NCBI Taxonomy" id="54128"/>
    <lineage>
        <taxon>Eukaryota</taxon>
        <taxon>Metazoa</taxon>
        <taxon>Ecdysozoa</taxon>
        <taxon>Arthropoda</taxon>
        <taxon>Hexapoda</taxon>
        <taxon>Insecta</taxon>
        <taxon>Pterygota</taxon>
        <taxon>Neoptera</taxon>
        <taxon>Endopterygota</taxon>
        <taxon>Hymenoptera</taxon>
        <taxon>Apocrita</taxon>
        <taxon>Proctotrupomorpha</taxon>
        <taxon>Chalcidoidea</taxon>
        <taxon>Trichogrammatidae</taxon>
        <taxon>Trichogramma</taxon>
    </lineage>
</organism>
<comment type="caution">
    <text evidence="1">The sequence shown here is derived from an EMBL/GenBank/DDBJ whole genome shotgun (WGS) entry which is preliminary data.</text>
</comment>
<dbReference type="EMBL" id="JBJJXI010000050">
    <property type="protein sequence ID" value="KAL3400804.1"/>
    <property type="molecule type" value="Genomic_DNA"/>
</dbReference>
<reference evidence="1 2" key="1">
    <citation type="journal article" date="2024" name="bioRxiv">
        <title>A reference genome for Trichogramma kaykai: A tiny desert-dwelling parasitoid wasp with competing sex-ratio distorters.</title>
        <authorList>
            <person name="Culotta J."/>
            <person name="Lindsey A.R."/>
        </authorList>
    </citation>
    <scope>NUCLEOTIDE SEQUENCE [LARGE SCALE GENOMIC DNA]</scope>
    <source>
        <strain evidence="1 2">KSX58</strain>
    </source>
</reference>
<dbReference type="AlphaFoldDB" id="A0ABD2X6M5"/>
<sequence length="100" mass="11596">MSKLLRERNLYAATRCSLHSWHSERRVLATRMCAVPEEGLGGWMQQAVQKRDFSTIQIQITTSSFRDSNAIDSCTSYILDDVFDIRKQKQCRDRITVINV</sequence>
<accession>A0ABD2X6M5</accession>